<sequence length="107" mass="11102">MPGGSPEVTAPHGVHEVPRRHTWLDPAPSVGSQHSSRPHLGDATSSGPPLPTPAGQMSPHPTPTVLHGYRTPAADTVGIKPGFPLLATADPSGNLLHKSGSPRRPRI</sequence>
<feature type="compositionally biased region" description="Basic and acidic residues" evidence="1">
    <location>
        <begin position="13"/>
        <end position="23"/>
    </location>
</feature>
<reference evidence="2" key="1">
    <citation type="submission" date="2023-04" db="EMBL/GenBank/DDBJ databases">
        <authorList>
            <consortium name="ELIXIR-Norway"/>
        </authorList>
    </citation>
    <scope>NUCLEOTIDE SEQUENCE [LARGE SCALE GENOMIC DNA]</scope>
</reference>
<feature type="region of interest" description="Disordered" evidence="1">
    <location>
        <begin position="1"/>
        <end position="69"/>
    </location>
</feature>
<proteinExistence type="predicted"/>
<accession>A0ABN8XZL4</accession>
<protein>
    <submittedName>
        <fullName evidence="2">Uncharacterized protein</fullName>
    </submittedName>
</protein>
<name>A0ABN8XZL4_RANTA</name>
<keyword evidence="3" id="KW-1185">Reference proteome</keyword>
<dbReference type="EMBL" id="OX459947">
    <property type="protein sequence ID" value="CAI9154573.1"/>
    <property type="molecule type" value="Genomic_DNA"/>
</dbReference>
<evidence type="ECO:0000256" key="1">
    <source>
        <dbReference type="SAM" id="MobiDB-lite"/>
    </source>
</evidence>
<gene>
    <name evidence="2" type="ORF">MRATA1EN1_LOCUS3535</name>
</gene>
<evidence type="ECO:0000313" key="3">
    <source>
        <dbReference type="Proteomes" id="UP001176941"/>
    </source>
</evidence>
<feature type="region of interest" description="Disordered" evidence="1">
    <location>
        <begin position="86"/>
        <end position="107"/>
    </location>
</feature>
<evidence type="ECO:0000313" key="2">
    <source>
        <dbReference type="EMBL" id="CAI9154573.1"/>
    </source>
</evidence>
<dbReference type="Proteomes" id="UP001176941">
    <property type="component" value="Chromosome 11"/>
</dbReference>
<organism evidence="2 3">
    <name type="scientific">Rangifer tarandus platyrhynchus</name>
    <name type="common">Svalbard reindeer</name>
    <dbReference type="NCBI Taxonomy" id="3082113"/>
    <lineage>
        <taxon>Eukaryota</taxon>
        <taxon>Metazoa</taxon>
        <taxon>Chordata</taxon>
        <taxon>Craniata</taxon>
        <taxon>Vertebrata</taxon>
        <taxon>Euteleostomi</taxon>
        <taxon>Mammalia</taxon>
        <taxon>Eutheria</taxon>
        <taxon>Laurasiatheria</taxon>
        <taxon>Artiodactyla</taxon>
        <taxon>Ruminantia</taxon>
        <taxon>Pecora</taxon>
        <taxon>Cervidae</taxon>
        <taxon>Odocoileinae</taxon>
        <taxon>Rangifer</taxon>
    </lineage>
</organism>